<evidence type="ECO:0000256" key="4">
    <source>
        <dbReference type="ARBA" id="ARBA00022692"/>
    </source>
</evidence>
<feature type="transmembrane region" description="Helical" evidence="7">
    <location>
        <begin position="240"/>
        <end position="260"/>
    </location>
</feature>
<keyword evidence="5 7" id="KW-1133">Transmembrane helix</keyword>
<evidence type="ECO:0000256" key="2">
    <source>
        <dbReference type="ARBA" id="ARBA00022448"/>
    </source>
</evidence>
<keyword evidence="3" id="KW-1003">Cell membrane</keyword>
<dbReference type="Proteomes" id="UP000254777">
    <property type="component" value="Unassembled WGS sequence"/>
</dbReference>
<dbReference type="PANTHER" id="PTHR43163">
    <property type="entry name" value="DIPEPTIDE TRANSPORT SYSTEM PERMEASE PROTEIN DPPB-RELATED"/>
    <property type="match status" value="1"/>
</dbReference>
<feature type="transmembrane region" description="Helical" evidence="7">
    <location>
        <begin position="294"/>
        <end position="320"/>
    </location>
</feature>
<organism evidence="9 10">
    <name type="scientific">Peptoniphilus indolicus</name>
    <dbReference type="NCBI Taxonomy" id="33030"/>
    <lineage>
        <taxon>Bacteria</taxon>
        <taxon>Bacillati</taxon>
        <taxon>Bacillota</taxon>
        <taxon>Tissierellia</taxon>
        <taxon>Tissierellales</taxon>
        <taxon>Peptoniphilaceae</taxon>
        <taxon>Peptoniphilus</taxon>
    </lineage>
</organism>
<evidence type="ECO:0000256" key="5">
    <source>
        <dbReference type="ARBA" id="ARBA00022989"/>
    </source>
</evidence>
<dbReference type="InterPro" id="IPR000515">
    <property type="entry name" value="MetI-like"/>
</dbReference>
<evidence type="ECO:0000313" key="10">
    <source>
        <dbReference type="Proteomes" id="UP000254777"/>
    </source>
</evidence>
<dbReference type="EMBL" id="UGTH01000001">
    <property type="protein sequence ID" value="SUB74914.1"/>
    <property type="molecule type" value="Genomic_DNA"/>
</dbReference>
<dbReference type="GO" id="GO:0055085">
    <property type="term" value="P:transmembrane transport"/>
    <property type="evidence" value="ECO:0007669"/>
    <property type="project" value="InterPro"/>
</dbReference>
<keyword evidence="6 7" id="KW-0472">Membrane</keyword>
<feature type="transmembrane region" description="Helical" evidence="7">
    <location>
        <begin position="107"/>
        <end position="130"/>
    </location>
</feature>
<keyword evidence="2 7" id="KW-0813">Transport</keyword>
<accession>A0A379DAD7</accession>
<dbReference type="Pfam" id="PF00528">
    <property type="entry name" value="BPD_transp_1"/>
    <property type="match status" value="1"/>
</dbReference>
<name>A0A379DAD7_9FIRM</name>
<comment type="subcellular location">
    <subcellularLocation>
        <location evidence="1 7">Cell membrane</location>
        <topology evidence="1 7">Multi-pass membrane protein</topology>
    </subcellularLocation>
</comment>
<feature type="domain" description="ABC transmembrane type-1" evidence="8">
    <location>
        <begin position="103"/>
        <end position="317"/>
    </location>
</feature>
<dbReference type="Gene3D" id="1.10.3720.10">
    <property type="entry name" value="MetI-like"/>
    <property type="match status" value="1"/>
</dbReference>
<feature type="transmembrane region" description="Helical" evidence="7">
    <location>
        <begin position="142"/>
        <end position="165"/>
    </location>
</feature>
<reference evidence="9 10" key="1">
    <citation type="submission" date="2018-06" db="EMBL/GenBank/DDBJ databases">
        <authorList>
            <consortium name="Pathogen Informatics"/>
            <person name="Doyle S."/>
        </authorList>
    </citation>
    <scope>NUCLEOTIDE SEQUENCE [LARGE SCALE GENOMIC DNA]</scope>
    <source>
        <strain evidence="9 10">NCTC11088</strain>
    </source>
</reference>
<comment type="similarity">
    <text evidence="7">Belongs to the binding-protein-dependent transport system permease family.</text>
</comment>
<evidence type="ECO:0000256" key="6">
    <source>
        <dbReference type="ARBA" id="ARBA00023136"/>
    </source>
</evidence>
<sequence>MEVIFKMKKIIKQTLFFCVLILSISFISFLLIDQSPIDPVASFTRSRAIGLTLDEKQALILKWGLDKSLFERYIIWLKFLLRGNLGISNIYNRPVLEIIKRGFSSSIMLMACAWLLQGIFGIVLGIVAGANVGTIKDKAIKLYALIFAAMPTFWIGLMLIVVFSIKLNWFPASMGSPIGVRDIDVNFLQRLKYMVLPCISLVLAGVSNIILQTRAKVEDILNSDYVLYAKAKGLKKREILWNYAFKNMILPGLTLQFTYFSELFSGTVLVENVFNYPGLGNLTVEAGLRGDTPLLLGLVVFSGVFVYVGNRVCDLLYLFIDPRLRRKSGI</sequence>
<evidence type="ECO:0000256" key="3">
    <source>
        <dbReference type="ARBA" id="ARBA00022475"/>
    </source>
</evidence>
<evidence type="ECO:0000256" key="7">
    <source>
        <dbReference type="RuleBase" id="RU363032"/>
    </source>
</evidence>
<dbReference type="PROSITE" id="PS50928">
    <property type="entry name" value="ABC_TM1"/>
    <property type="match status" value="1"/>
</dbReference>
<evidence type="ECO:0000256" key="1">
    <source>
        <dbReference type="ARBA" id="ARBA00004651"/>
    </source>
</evidence>
<dbReference type="SUPFAM" id="SSF161098">
    <property type="entry name" value="MetI-like"/>
    <property type="match status" value="1"/>
</dbReference>
<feature type="transmembrane region" description="Helical" evidence="7">
    <location>
        <begin position="14"/>
        <end position="32"/>
    </location>
</feature>
<dbReference type="GO" id="GO:0005886">
    <property type="term" value="C:plasma membrane"/>
    <property type="evidence" value="ECO:0007669"/>
    <property type="project" value="UniProtKB-SubCell"/>
</dbReference>
<dbReference type="AlphaFoldDB" id="A0A379DAD7"/>
<gene>
    <name evidence="9" type="primary">dppB</name>
    <name evidence="9" type="ORF">NCTC11088_00676</name>
</gene>
<protein>
    <submittedName>
        <fullName evidence="9">Dipeptide transport system permease protein dppB</fullName>
    </submittedName>
</protein>
<keyword evidence="4 7" id="KW-0812">Transmembrane</keyword>
<feature type="transmembrane region" description="Helical" evidence="7">
    <location>
        <begin position="193"/>
        <end position="211"/>
    </location>
</feature>
<proteinExistence type="inferred from homology"/>
<dbReference type="CDD" id="cd06261">
    <property type="entry name" value="TM_PBP2"/>
    <property type="match status" value="1"/>
</dbReference>
<evidence type="ECO:0000259" key="8">
    <source>
        <dbReference type="PROSITE" id="PS50928"/>
    </source>
</evidence>
<dbReference type="InterPro" id="IPR035906">
    <property type="entry name" value="MetI-like_sf"/>
</dbReference>
<dbReference type="PANTHER" id="PTHR43163:SF6">
    <property type="entry name" value="DIPEPTIDE TRANSPORT SYSTEM PERMEASE PROTEIN DPPB-RELATED"/>
    <property type="match status" value="1"/>
</dbReference>
<evidence type="ECO:0000313" key="9">
    <source>
        <dbReference type="EMBL" id="SUB74914.1"/>
    </source>
</evidence>